<keyword evidence="1" id="KW-0472">Membrane</keyword>
<proteinExistence type="predicted"/>
<name>A0A8I6XX78_HORVV</name>
<keyword evidence="1" id="KW-1133">Transmembrane helix</keyword>
<protein>
    <recommendedName>
        <fullName evidence="2">DUF4220 domain-containing protein</fullName>
    </recommendedName>
</protein>
<feature type="transmembrane region" description="Helical" evidence="1">
    <location>
        <begin position="100"/>
        <end position="125"/>
    </location>
</feature>
<keyword evidence="4" id="KW-1185">Reference proteome</keyword>
<dbReference type="EnsemblPlants" id="HORVU.MOREX.r3.6HG0540020.1">
    <property type="protein sequence ID" value="HORVU.MOREX.r3.6HG0540020.1.CDS1"/>
    <property type="gene ID" value="HORVU.MOREX.r3.6HG0540020"/>
</dbReference>
<dbReference type="PANTHER" id="PTHR31325">
    <property type="entry name" value="OS01G0798800 PROTEIN-RELATED"/>
    <property type="match status" value="1"/>
</dbReference>
<evidence type="ECO:0000313" key="3">
    <source>
        <dbReference type="EnsemblPlants" id="HORVU.MOREX.r3.6HG0540020.1.CDS1"/>
    </source>
</evidence>
<reference evidence="4" key="1">
    <citation type="journal article" date="2012" name="Nature">
        <title>A physical, genetic and functional sequence assembly of the barley genome.</title>
        <authorList>
            <consortium name="The International Barley Genome Sequencing Consortium"/>
            <person name="Mayer K.F."/>
            <person name="Waugh R."/>
            <person name="Brown J.W."/>
            <person name="Schulman A."/>
            <person name="Langridge P."/>
            <person name="Platzer M."/>
            <person name="Fincher G.B."/>
            <person name="Muehlbauer G.J."/>
            <person name="Sato K."/>
            <person name="Close T.J."/>
            <person name="Wise R.P."/>
            <person name="Stein N."/>
        </authorList>
    </citation>
    <scope>NUCLEOTIDE SEQUENCE [LARGE SCALE GENOMIC DNA]</scope>
    <source>
        <strain evidence="4">cv. Morex</strain>
    </source>
</reference>
<feature type="transmembrane region" description="Helical" evidence="1">
    <location>
        <begin position="453"/>
        <end position="475"/>
    </location>
</feature>
<feature type="domain" description="DUF4220" evidence="2">
    <location>
        <begin position="207"/>
        <end position="574"/>
    </location>
</feature>
<evidence type="ECO:0000313" key="4">
    <source>
        <dbReference type="Proteomes" id="UP000011116"/>
    </source>
</evidence>
<dbReference type="Pfam" id="PF04578">
    <property type="entry name" value="DUF594"/>
    <property type="match status" value="1"/>
</dbReference>
<dbReference type="Gramene" id="HORVU.MOREX.r3.6HG0540020.1">
    <property type="protein sequence ID" value="HORVU.MOREX.r3.6HG0540020.1.CDS1"/>
    <property type="gene ID" value="HORVU.MOREX.r3.6HG0540020"/>
</dbReference>
<dbReference type="Proteomes" id="UP000011116">
    <property type="component" value="Chromosome 6H"/>
</dbReference>
<feature type="transmembrane region" description="Helical" evidence="1">
    <location>
        <begin position="137"/>
        <end position="157"/>
    </location>
</feature>
<dbReference type="InterPro" id="IPR025315">
    <property type="entry name" value="DUF4220"/>
</dbReference>
<evidence type="ECO:0000256" key="1">
    <source>
        <dbReference type="SAM" id="Phobius"/>
    </source>
</evidence>
<dbReference type="InterPro" id="IPR007658">
    <property type="entry name" value="DUF594"/>
</dbReference>
<accession>A0A8I6XX78</accession>
<dbReference type="Pfam" id="PF13968">
    <property type="entry name" value="DUF4220"/>
    <property type="match status" value="1"/>
</dbReference>
<reference evidence="3" key="3">
    <citation type="submission" date="2022-01" db="UniProtKB">
        <authorList>
            <consortium name="EnsemblPlants"/>
        </authorList>
    </citation>
    <scope>IDENTIFICATION</scope>
    <source>
        <strain evidence="3">subsp. vulgare</strain>
    </source>
</reference>
<feature type="transmembrane region" description="Helical" evidence="1">
    <location>
        <begin position="216"/>
        <end position="243"/>
    </location>
</feature>
<dbReference type="AlphaFoldDB" id="A0A8I6XX78"/>
<evidence type="ECO:0000259" key="2">
    <source>
        <dbReference type="Pfam" id="PF13968"/>
    </source>
</evidence>
<organism evidence="3 4">
    <name type="scientific">Hordeum vulgare subsp. vulgare</name>
    <name type="common">Domesticated barley</name>
    <dbReference type="NCBI Taxonomy" id="112509"/>
    <lineage>
        <taxon>Eukaryota</taxon>
        <taxon>Viridiplantae</taxon>
        <taxon>Streptophyta</taxon>
        <taxon>Embryophyta</taxon>
        <taxon>Tracheophyta</taxon>
        <taxon>Spermatophyta</taxon>
        <taxon>Magnoliopsida</taxon>
        <taxon>Liliopsida</taxon>
        <taxon>Poales</taxon>
        <taxon>Poaceae</taxon>
        <taxon>BOP clade</taxon>
        <taxon>Pooideae</taxon>
        <taxon>Triticodae</taxon>
        <taxon>Triticeae</taxon>
        <taxon>Hordeinae</taxon>
        <taxon>Hordeum</taxon>
    </lineage>
</organism>
<feature type="transmembrane region" description="Helical" evidence="1">
    <location>
        <begin position="169"/>
        <end position="196"/>
    </location>
</feature>
<keyword evidence="1" id="KW-0812">Transmembrane</keyword>
<sequence>MVGHEHRSMACASHFASGILYPWRMPKTSINTTKTHAPPSSASSSSAMVRTSLVSRAVVAMHNSSAPAPAPAPGMCKTTAMTQLGIRAMSDTRQRYTERLMVTTTALMTFLGIALFLLGVLGRFTGRHRGHSPITCIFFRATFSLFLPFMSYAFSQAKAEACNNYRAQLILLWMLLVELLRSKVYAMVAPAANAFSRGVGRYSTFDAVEEAARMVWIGYLIFAYVHGPGIQSFFIILWIFGVIRMCKRAICIRRAQGSFDLARNAALVSGYMAQLVDKQQQLSHSHHGDADALGANVMRTCNYVVMGEGRLKREATPHGFEICDQAVKNILAGDGHGDGDPPGKKSKLVRVCNIWDLSESDPIFRYNESRRRKMEDICLALALFKLLRRKMERLDMAEASTPQARDLVLRGLLALEGGPADAERAFQVVELELRFLDEYYQAIIPLALPRPGLFIANFAFSIVFVLIYCITVLLVTGHGDIFKVLGSLFRGLVGLSFDTAQYHHFKDKVGTIVDMVCDSSDLIVTFLLTLTLLSVEAYEFLQYLLSDWFIASLICDYSRKQRAIRKQLVKGTLSVKYRSRPVIKVHQVTMLKIRQLHPRRVWVLVSSMLKKRVVGLPDAIVTDDAKLVIVRAIKDVLAPSSDARFSNGITALRRHDFRHLEWACENKMGGATVIMVWHVATALFETRDRQKHPLPPYGQAALTLSRYCAYLVAYEPGLLPDDEAWTEKVYNDMAMELNNSFRSCSTTVHRREALMSFSPAGEEEEKSVIAKGVKLGKQLEGRERPDNIADDNMREDEKAWGMLLEFWAELLVFVARRPMAGPEAHARALANGGEFITHIWTMLTHAGIQDPKRHQEDQAHQV</sequence>
<dbReference type="Gramene" id="HORVU.MOREX.r2.6HG0449010.1">
    <property type="protein sequence ID" value="HORVU.MOREX.r2.6HG0449010.1.CDS.1"/>
    <property type="gene ID" value="HORVU.MOREX.r2.6HG0449010"/>
</dbReference>
<reference evidence="3" key="2">
    <citation type="submission" date="2020-10" db="EMBL/GenBank/DDBJ databases">
        <authorList>
            <person name="Scholz U."/>
            <person name="Mascher M."/>
            <person name="Fiebig A."/>
        </authorList>
    </citation>
    <scope>NUCLEOTIDE SEQUENCE [LARGE SCALE GENOMIC DNA]</scope>
    <source>
        <strain evidence="3">cv. Morex</strain>
    </source>
</reference>